<dbReference type="RefSeq" id="WP_207882172.1">
    <property type="nucleotide sequence ID" value="NZ_JAFVMF010000015.1"/>
</dbReference>
<protein>
    <submittedName>
        <fullName evidence="7">FUSC family protein</fullName>
    </submittedName>
</protein>
<evidence type="ECO:0000256" key="2">
    <source>
        <dbReference type="ARBA" id="ARBA00022692"/>
    </source>
</evidence>
<sequence>MLRSGKMDWIGGKVQRQTIRLLTAVGLSEAIAYGLHLYDPGWAVITAAVVTQTTISATYTNGRSQLLGAFIGGTAGILALCAKFAGVPAHLAYWGALIPLAALASWRPQTRLGPVTLTIAMLFPSASSPFGVPFECVLCVLTGVIVSMIVSFAVLREQPRRDAFREAGIMIRGLRDILAQASHDAIGWKEIRALGDACTTSLRNVIANVDEARREHWRPLESRDPMLAALPSTLRQLQTDAMVVARVALARPVHEIANVEQFERGMTAALDWIADHCDAEAGDKPRESADADAALAGLPDEAAIDDQVWRFVLRVLRVDLGDFACFLTGTGRHAKSASACPISDQG</sequence>
<evidence type="ECO:0000313" key="7">
    <source>
        <dbReference type="EMBL" id="MBO1360859.1"/>
    </source>
</evidence>
<feature type="transmembrane region" description="Helical" evidence="5">
    <location>
        <begin position="66"/>
        <end position="84"/>
    </location>
</feature>
<keyword evidence="2 5" id="KW-0812">Transmembrane</keyword>
<evidence type="ECO:0000256" key="4">
    <source>
        <dbReference type="ARBA" id="ARBA00023136"/>
    </source>
</evidence>
<evidence type="ECO:0000259" key="6">
    <source>
        <dbReference type="Pfam" id="PF13515"/>
    </source>
</evidence>
<evidence type="ECO:0000256" key="3">
    <source>
        <dbReference type="ARBA" id="ARBA00022989"/>
    </source>
</evidence>
<comment type="caution">
    <text evidence="7">The sequence shown here is derived from an EMBL/GenBank/DDBJ whole genome shotgun (WGS) entry which is preliminary data.</text>
</comment>
<name>A0ABS3LY69_9PROT</name>
<gene>
    <name evidence="7" type="ORF">J2D73_13795</name>
</gene>
<comment type="subcellular location">
    <subcellularLocation>
        <location evidence="1">Membrane</location>
        <topology evidence="1">Multi-pass membrane protein</topology>
    </subcellularLocation>
</comment>
<keyword evidence="4 5" id="KW-0472">Membrane</keyword>
<dbReference type="InterPro" id="IPR049453">
    <property type="entry name" value="Memb_transporter_dom"/>
</dbReference>
<keyword evidence="8" id="KW-1185">Reference proteome</keyword>
<accession>A0ABS3LY69</accession>
<dbReference type="Pfam" id="PF13515">
    <property type="entry name" value="FUSC_2"/>
    <property type="match status" value="1"/>
</dbReference>
<evidence type="ECO:0000256" key="5">
    <source>
        <dbReference type="SAM" id="Phobius"/>
    </source>
</evidence>
<feature type="transmembrane region" description="Helical" evidence="5">
    <location>
        <begin position="21"/>
        <end position="38"/>
    </location>
</feature>
<reference evidence="7 8" key="1">
    <citation type="submission" date="2021-03" db="EMBL/GenBank/DDBJ databases">
        <title>The complete genome sequence of Acetobacter sacchari TBRC 11175.</title>
        <authorList>
            <person name="Charoenyingcharoen P."/>
            <person name="Yukphan P."/>
        </authorList>
    </citation>
    <scope>NUCLEOTIDE SEQUENCE [LARGE SCALE GENOMIC DNA]</scope>
    <source>
        <strain evidence="7 8">TBRC 11175</strain>
    </source>
</reference>
<evidence type="ECO:0000313" key="8">
    <source>
        <dbReference type="Proteomes" id="UP000664771"/>
    </source>
</evidence>
<proteinExistence type="predicted"/>
<dbReference type="EMBL" id="JAFVMF010000015">
    <property type="protein sequence ID" value="MBO1360859.1"/>
    <property type="molecule type" value="Genomic_DNA"/>
</dbReference>
<feature type="domain" description="Integral membrane bound transporter" evidence="6">
    <location>
        <begin position="30"/>
        <end position="150"/>
    </location>
</feature>
<dbReference type="Proteomes" id="UP000664771">
    <property type="component" value="Unassembled WGS sequence"/>
</dbReference>
<keyword evidence="3 5" id="KW-1133">Transmembrane helix</keyword>
<evidence type="ECO:0000256" key="1">
    <source>
        <dbReference type="ARBA" id="ARBA00004141"/>
    </source>
</evidence>
<feature type="transmembrane region" description="Helical" evidence="5">
    <location>
        <begin position="130"/>
        <end position="155"/>
    </location>
</feature>
<organism evidence="7 8">
    <name type="scientific">Acetobacter sacchari</name>
    <dbReference type="NCBI Taxonomy" id="2661687"/>
    <lineage>
        <taxon>Bacteria</taxon>
        <taxon>Pseudomonadati</taxon>
        <taxon>Pseudomonadota</taxon>
        <taxon>Alphaproteobacteria</taxon>
        <taxon>Acetobacterales</taxon>
        <taxon>Acetobacteraceae</taxon>
        <taxon>Acetobacter</taxon>
    </lineage>
</organism>